<evidence type="ECO:0000256" key="4">
    <source>
        <dbReference type="ARBA" id="ARBA00023242"/>
    </source>
</evidence>
<dbReference type="AlphaFoldDB" id="A0AAW1I1P8"/>
<dbReference type="EMBL" id="JBDFQZ010000010">
    <property type="protein sequence ID" value="KAK9682518.1"/>
    <property type="molecule type" value="Genomic_DNA"/>
</dbReference>
<dbReference type="EMBL" id="JBDFQZ010000010">
    <property type="protein sequence ID" value="KAK9682517.1"/>
    <property type="molecule type" value="Genomic_DNA"/>
</dbReference>
<dbReference type="Gene3D" id="3.60.15.10">
    <property type="entry name" value="Ribonuclease Z/Hydroxyacylglutathione hydrolase-like"/>
    <property type="match status" value="1"/>
</dbReference>
<dbReference type="Pfam" id="PF10996">
    <property type="entry name" value="Beta-Casp"/>
    <property type="match status" value="1"/>
</dbReference>
<evidence type="ECO:0000256" key="2">
    <source>
        <dbReference type="ARBA" id="ARBA00004496"/>
    </source>
</evidence>
<sequence>MKLTCLNKGQGYHFPPCNMLEIGGFRVLLDCPLDLSALLVFSPVPVYSERRLEEAFDCSCSESLVTDSVARKRQKVEHQLDASSLIHAVPWFKTVSTLHLWDVSFIDVVLISSPMGMLGLPFLTRNERFSAKIYATEATKRFGQLLMDDLVSMHKEFKQFYGPQRSGCVQWMKWEKLDKLSPSIQEIILGPGGSELGGWFPLYSAADAKDCVQKVQSLKFAEETCYAGLIVIKPFSAGLDIGSSNWVIRSPKKDITILSSSLFVSAVALNFAYQALPSCDIVLYTDFSCLDDDEAVDEQINNSAPIDGEVDAPSSEFVLNSDESSEEEEQKLTFICSCAIDSVKAGGSVLIPIGRIGVILQLLEQMSLSQELLDLKVPMFFISSVAEELLSYTNIIPEWLCTHRQNKLFAGEPLFAHVDLVKEKKLHVSPSIITPELLKTWREPCIVFTSHWSLRHGPAVHLLQRWRGNTNSLLILEKGPDADLLLLPFKPMAMKVLQCSFLSGIGSSKVVPLLKKLQPKHVLFPEELRTHIRFPNSESFSVIYYPENDTLRVPSLKKNVELEISADLASQFQWITLKDEDINITRLKGDLRVEHGKHQLLVEKQLNQTRVDSETLTTVLQKTGINATVEQKASGESSRRFVLHVNEPNEALVEVEATRTVISSSDKELVSRIFQAVDSLLSSS</sequence>
<organism evidence="6 7">
    <name type="scientific">Saponaria officinalis</name>
    <name type="common">Common soapwort</name>
    <name type="synonym">Lychnis saponaria</name>
    <dbReference type="NCBI Taxonomy" id="3572"/>
    <lineage>
        <taxon>Eukaryota</taxon>
        <taxon>Viridiplantae</taxon>
        <taxon>Streptophyta</taxon>
        <taxon>Embryophyta</taxon>
        <taxon>Tracheophyta</taxon>
        <taxon>Spermatophyta</taxon>
        <taxon>Magnoliopsida</taxon>
        <taxon>eudicotyledons</taxon>
        <taxon>Gunneridae</taxon>
        <taxon>Pentapetalae</taxon>
        <taxon>Caryophyllales</taxon>
        <taxon>Caryophyllaceae</taxon>
        <taxon>Caryophylleae</taxon>
        <taxon>Saponaria</taxon>
    </lineage>
</organism>
<feature type="domain" description="Beta-Casp" evidence="5">
    <location>
        <begin position="359"/>
        <end position="484"/>
    </location>
</feature>
<dbReference type="EMBL" id="JBDFQZ010000010">
    <property type="protein sequence ID" value="KAK9682519.1"/>
    <property type="molecule type" value="Genomic_DNA"/>
</dbReference>
<keyword evidence="4" id="KW-0539">Nucleus</keyword>
<evidence type="ECO:0000256" key="3">
    <source>
        <dbReference type="ARBA" id="ARBA00022490"/>
    </source>
</evidence>
<evidence type="ECO:0000313" key="7">
    <source>
        <dbReference type="Proteomes" id="UP001443914"/>
    </source>
</evidence>
<dbReference type="EMBL" id="JBDFQZ010000010">
    <property type="protein sequence ID" value="KAK9682514.1"/>
    <property type="molecule type" value="Genomic_DNA"/>
</dbReference>
<name>A0AAW1I1P8_SAPOF</name>
<dbReference type="GO" id="GO:0034472">
    <property type="term" value="P:snRNA 3'-end processing"/>
    <property type="evidence" value="ECO:0007669"/>
    <property type="project" value="TreeGrafter"/>
</dbReference>
<comment type="subcellular location">
    <subcellularLocation>
        <location evidence="2">Cytoplasm</location>
    </subcellularLocation>
    <subcellularLocation>
        <location evidence="1">Nucleus</location>
    </subcellularLocation>
</comment>
<evidence type="ECO:0000313" key="6">
    <source>
        <dbReference type="EMBL" id="KAK9682518.1"/>
    </source>
</evidence>
<evidence type="ECO:0000259" key="5">
    <source>
        <dbReference type="SMART" id="SM01027"/>
    </source>
</evidence>
<keyword evidence="7" id="KW-1185">Reference proteome</keyword>
<dbReference type="Gene3D" id="3.40.50.10890">
    <property type="match status" value="1"/>
</dbReference>
<dbReference type="SUPFAM" id="SSF56281">
    <property type="entry name" value="Metallo-hydrolase/oxidoreductase"/>
    <property type="match status" value="1"/>
</dbReference>
<protein>
    <recommendedName>
        <fullName evidence="5">Beta-Casp domain-containing protein</fullName>
    </recommendedName>
</protein>
<comment type="caution">
    <text evidence="6">The sequence shown here is derived from an EMBL/GenBank/DDBJ whole genome shotgun (WGS) entry which is preliminary data.</text>
</comment>
<dbReference type="EMBL" id="JBDFQZ010000010">
    <property type="protein sequence ID" value="KAK9682515.1"/>
    <property type="molecule type" value="Genomic_DNA"/>
</dbReference>
<dbReference type="GO" id="GO:0005737">
    <property type="term" value="C:cytoplasm"/>
    <property type="evidence" value="ECO:0007669"/>
    <property type="project" value="UniProtKB-SubCell"/>
</dbReference>
<dbReference type="InterPro" id="IPR027074">
    <property type="entry name" value="Integrator_9su"/>
</dbReference>
<dbReference type="InterPro" id="IPR036866">
    <property type="entry name" value="RibonucZ/Hydroxyglut_hydro"/>
</dbReference>
<dbReference type="GO" id="GO:0032039">
    <property type="term" value="C:integrator complex"/>
    <property type="evidence" value="ECO:0007669"/>
    <property type="project" value="InterPro"/>
</dbReference>
<keyword evidence="3" id="KW-0963">Cytoplasm</keyword>
<dbReference type="Proteomes" id="UP001443914">
    <property type="component" value="Unassembled WGS sequence"/>
</dbReference>
<evidence type="ECO:0000256" key="1">
    <source>
        <dbReference type="ARBA" id="ARBA00004123"/>
    </source>
</evidence>
<accession>A0AAW1I1P8</accession>
<reference evidence="6 7" key="1">
    <citation type="submission" date="2024-03" db="EMBL/GenBank/DDBJ databases">
        <title>WGS assembly of Saponaria officinalis var. Norfolk2.</title>
        <authorList>
            <person name="Jenkins J."/>
            <person name="Shu S."/>
            <person name="Grimwood J."/>
            <person name="Barry K."/>
            <person name="Goodstein D."/>
            <person name="Schmutz J."/>
            <person name="Leebens-Mack J."/>
            <person name="Osbourn A."/>
        </authorList>
    </citation>
    <scope>NUCLEOTIDE SEQUENCE [LARGE SCALE GENOMIC DNA]</scope>
    <source>
        <strain evidence="7">cv. Norfolk2</strain>
        <strain evidence="6">JIC</strain>
        <tissue evidence="6">Leaf</tissue>
    </source>
</reference>
<dbReference type="InterPro" id="IPR022712">
    <property type="entry name" value="Beta_Casp"/>
</dbReference>
<dbReference type="EMBL" id="JBDFQZ010000010">
    <property type="protein sequence ID" value="KAK9682516.1"/>
    <property type="molecule type" value="Genomic_DNA"/>
</dbReference>
<dbReference type="PANTHER" id="PTHR46094">
    <property type="entry name" value="INTEGRATOR COMPLEX SUBUNIT 9"/>
    <property type="match status" value="1"/>
</dbReference>
<gene>
    <name evidence="6" type="ORF">RND81_10G079500</name>
</gene>
<proteinExistence type="predicted"/>
<dbReference type="PANTHER" id="PTHR46094:SF1">
    <property type="entry name" value="INTEGRATOR COMPLEX SUBUNIT 9"/>
    <property type="match status" value="1"/>
</dbReference>
<dbReference type="SMART" id="SM01027">
    <property type="entry name" value="Beta-Casp"/>
    <property type="match status" value="1"/>
</dbReference>